<dbReference type="EMBL" id="JANPWB010000010">
    <property type="protein sequence ID" value="KAJ1146306.1"/>
    <property type="molecule type" value="Genomic_DNA"/>
</dbReference>
<comment type="caution">
    <text evidence="2">The sequence shown here is derived from an EMBL/GenBank/DDBJ whole genome shotgun (WGS) entry which is preliminary data.</text>
</comment>
<evidence type="ECO:0000256" key="1">
    <source>
        <dbReference type="SAM" id="MobiDB-lite"/>
    </source>
</evidence>
<feature type="compositionally biased region" description="Basic and acidic residues" evidence="1">
    <location>
        <begin position="1"/>
        <end position="11"/>
    </location>
</feature>
<feature type="compositionally biased region" description="Basic and acidic residues" evidence="1">
    <location>
        <begin position="18"/>
        <end position="27"/>
    </location>
</feature>
<keyword evidence="3" id="KW-1185">Reference proteome</keyword>
<evidence type="ECO:0000313" key="2">
    <source>
        <dbReference type="EMBL" id="KAJ1146306.1"/>
    </source>
</evidence>
<accession>A0AAV7R4X2</accession>
<reference evidence="2" key="1">
    <citation type="journal article" date="2022" name="bioRxiv">
        <title>Sequencing and chromosome-scale assembly of the giantPleurodeles waltlgenome.</title>
        <authorList>
            <person name="Brown T."/>
            <person name="Elewa A."/>
            <person name="Iarovenko S."/>
            <person name="Subramanian E."/>
            <person name="Araus A.J."/>
            <person name="Petzold A."/>
            <person name="Susuki M."/>
            <person name="Suzuki K.-i.T."/>
            <person name="Hayashi T."/>
            <person name="Toyoda A."/>
            <person name="Oliveira C."/>
            <person name="Osipova E."/>
            <person name="Leigh N.D."/>
            <person name="Simon A."/>
            <person name="Yun M.H."/>
        </authorList>
    </citation>
    <scope>NUCLEOTIDE SEQUENCE</scope>
    <source>
        <strain evidence="2">20211129_DDA</strain>
        <tissue evidence="2">Liver</tissue>
    </source>
</reference>
<name>A0AAV7R4X2_PLEWA</name>
<evidence type="ECO:0000313" key="3">
    <source>
        <dbReference type="Proteomes" id="UP001066276"/>
    </source>
</evidence>
<proteinExistence type="predicted"/>
<sequence>MMEEVVCRAEVGDAPLSRWRDVERGPAEDSSVAAHSKNGAWPLEQARGMGERRRRKGCFVPTPRSPGDPSDAGRRLDT</sequence>
<organism evidence="2 3">
    <name type="scientific">Pleurodeles waltl</name>
    <name type="common">Iberian ribbed newt</name>
    <dbReference type="NCBI Taxonomy" id="8319"/>
    <lineage>
        <taxon>Eukaryota</taxon>
        <taxon>Metazoa</taxon>
        <taxon>Chordata</taxon>
        <taxon>Craniata</taxon>
        <taxon>Vertebrata</taxon>
        <taxon>Euteleostomi</taxon>
        <taxon>Amphibia</taxon>
        <taxon>Batrachia</taxon>
        <taxon>Caudata</taxon>
        <taxon>Salamandroidea</taxon>
        <taxon>Salamandridae</taxon>
        <taxon>Pleurodelinae</taxon>
        <taxon>Pleurodeles</taxon>
    </lineage>
</organism>
<dbReference type="AlphaFoldDB" id="A0AAV7R4X2"/>
<dbReference type="Proteomes" id="UP001066276">
    <property type="component" value="Chromosome 6"/>
</dbReference>
<gene>
    <name evidence="2" type="ORF">NDU88_012583</name>
</gene>
<protein>
    <submittedName>
        <fullName evidence="2">Uncharacterized protein</fullName>
    </submittedName>
</protein>
<feature type="region of interest" description="Disordered" evidence="1">
    <location>
        <begin position="1"/>
        <end position="78"/>
    </location>
</feature>